<dbReference type="EMBL" id="CAJHUC010001138">
    <property type="protein sequence ID" value="CAD7699945.1"/>
    <property type="molecule type" value="Genomic_DNA"/>
</dbReference>
<keyword evidence="7" id="KW-1185">Reference proteome</keyword>
<reference evidence="6" key="1">
    <citation type="submission" date="2020-12" db="EMBL/GenBank/DDBJ databases">
        <authorList>
            <person name="Iha C."/>
        </authorList>
    </citation>
    <scope>NUCLEOTIDE SEQUENCE</scope>
</reference>
<dbReference type="Pfam" id="PF00651">
    <property type="entry name" value="BTB"/>
    <property type="match status" value="1"/>
</dbReference>
<dbReference type="InterPro" id="IPR011333">
    <property type="entry name" value="SKP1/BTB/POZ_sf"/>
</dbReference>
<evidence type="ECO:0000313" key="7">
    <source>
        <dbReference type="Proteomes" id="UP000708148"/>
    </source>
</evidence>
<feature type="domain" description="BTB" evidence="5">
    <location>
        <begin position="29"/>
        <end position="105"/>
    </location>
</feature>
<dbReference type="SMART" id="SM00875">
    <property type="entry name" value="BACK"/>
    <property type="match status" value="1"/>
</dbReference>
<dbReference type="Proteomes" id="UP000708148">
    <property type="component" value="Unassembled WGS sequence"/>
</dbReference>
<protein>
    <recommendedName>
        <fullName evidence="5">BTB domain-containing protein</fullName>
    </recommendedName>
</protein>
<evidence type="ECO:0000256" key="3">
    <source>
        <dbReference type="ARBA" id="ARBA00022737"/>
    </source>
</evidence>
<comment type="caution">
    <text evidence="6">The sequence shown here is derived from an EMBL/GenBank/DDBJ whole genome shotgun (WGS) entry which is preliminary data.</text>
</comment>
<evidence type="ECO:0000256" key="4">
    <source>
        <dbReference type="SAM" id="MobiDB-lite"/>
    </source>
</evidence>
<evidence type="ECO:0000259" key="5">
    <source>
        <dbReference type="PROSITE" id="PS50097"/>
    </source>
</evidence>
<accession>A0A8S1J8X3</accession>
<dbReference type="InterPro" id="IPR011705">
    <property type="entry name" value="BACK"/>
</dbReference>
<dbReference type="Gene3D" id="1.25.40.420">
    <property type="match status" value="1"/>
</dbReference>
<feature type="region of interest" description="Disordered" evidence="4">
    <location>
        <begin position="397"/>
        <end position="428"/>
    </location>
</feature>
<sequence>MRAPCVKTFSLWDYGCYQMRAAFDRGEYADLAILVTRIDAHALKLKKVMTHRAVVAAWSPVLRELVDGAVANGQPSWIRLVDVPDFGALQLILAAFYTRRLVLSAGNVWETREVAAYLAVEPIVNICDMFLKRHASARNCVKWLQHAQKFGNRELEEDLQRIIIRSFNAIKDTEAFLRLDSVTLLALLESHELRCTAASELSVLKAAMRWVEHHAWRRHLLPNVLSRIRFNLLEEEDRSRLASGEHGFQALLGEEQRAVLAAKMEQALEGIPRRGAIRRGVQINTPLGDIVQGGWKLVYAQPYSARTLSGDLEGCKGDFLLVGACRKQELMLPVCAMGRRDSVLRVVGPQQITFENGVYWYNRPGAAFGFGTTPYIGAGGEGNNEGDQNKRLSWRLHQDEDGDGGEPGSDPALSPALESSRAGEAKDLDESTKWMKVIFSLCVRAL</sequence>
<dbReference type="PANTHER" id="PTHR45632:SF3">
    <property type="entry name" value="KELCH-LIKE PROTEIN 32"/>
    <property type="match status" value="1"/>
</dbReference>
<comment type="pathway">
    <text evidence="1">Protein modification; protein ubiquitination.</text>
</comment>
<dbReference type="PROSITE" id="PS50097">
    <property type="entry name" value="BTB"/>
    <property type="match status" value="1"/>
</dbReference>
<dbReference type="SUPFAM" id="SSF54695">
    <property type="entry name" value="POZ domain"/>
    <property type="match status" value="1"/>
</dbReference>
<dbReference type="OrthoDB" id="19132at2759"/>
<dbReference type="PANTHER" id="PTHR45632">
    <property type="entry name" value="LD33804P"/>
    <property type="match status" value="1"/>
</dbReference>
<keyword evidence="3" id="KW-0677">Repeat</keyword>
<dbReference type="Pfam" id="PF07707">
    <property type="entry name" value="BACK"/>
    <property type="match status" value="1"/>
</dbReference>
<organism evidence="6 7">
    <name type="scientific">Ostreobium quekettii</name>
    <dbReference type="NCBI Taxonomy" id="121088"/>
    <lineage>
        <taxon>Eukaryota</taxon>
        <taxon>Viridiplantae</taxon>
        <taxon>Chlorophyta</taxon>
        <taxon>core chlorophytes</taxon>
        <taxon>Ulvophyceae</taxon>
        <taxon>TCBD clade</taxon>
        <taxon>Bryopsidales</taxon>
        <taxon>Ostreobineae</taxon>
        <taxon>Ostreobiaceae</taxon>
        <taxon>Ostreobium</taxon>
    </lineage>
</organism>
<proteinExistence type="predicted"/>
<evidence type="ECO:0000256" key="1">
    <source>
        <dbReference type="ARBA" id="ARBA00004906"/>
    </source>
</evidence>
<dbReference type="SMART" id="SM00225">
    <property type="entry name" value="BTB"/>
    <property type="match status" value="1"/>
</dbReference>
<gene>
    <name evidence="6" type="ORF">OSTQU699_LOCUS5304</name>
</gene>
<dbReference type="Gene3D" id="3.30.710.10">
    <property type="entry name" value="Potassium Channel Kv1.1, Chain A"/>
    <property type="match status" value="1"/>
</dbReference>
<evidence type="ECO:0000256" key="2">
    <source>
        <dbReference type="ARBA" id="ARBA00022441"/>
    </source>
</evidence>
<keyword evidence="2" id="KW-0880">Kelch repeat</keyword>
<evidence type="ECO:0000313" key="6">
    <source>
        <dbReference type="EMBL" id="CAD7699945.1"/>
    </source>
</evidence>
<name>A0A8S1J8X3_9CHLO</name>
<dbReference type="AlphaFoldDB" id="A0A8S1J8X3"/>
<dbReference type="InterPro" id="IPR000210">
    <property type="entry name" value="BTB/POZ_dom"/>
</dbReference>